<dbReference type="PRINTS" id="PR00111">
    <property type="entry name" value="ABHYDROLASE"/>
</dbReference>
<evidence type="ECO:0000313" key="3">
    <source>
        <dbReference type="Proteomes" id="UP000190675"/>
    </source>
</evidence>
<dbReference type="PANTHER" id="PTHR43433">
    <property type="entry name" value="HYDROLASE, ALPHA/BETA FOLD FAMILY PROTEIN"/>
    <property type="match status" value="1"/>
</dbReference>
<evidence type="ECO:0000313" key="2">
    <source>
        <dbReference type="EMBL" id="SHH07860.1"/>
    </source>
</evidence>
<dbReference type="AlphaFoldDB" id="A0A1M5Q1N5"/>
<dbReference type="EMBL" id="LT670818">
    <property type="protein sequence ID" value="SHH07860.1"/>
    <property type="molecule type" value="Genomic_DNA"/>
</dbReference>
<reference evidence="2 3" key="1">
    <citation type="submission" date="2016-11" db="EMBL/GenBank/DDBJ databases">
        <authorList>
            <person name="Jaros S."/>
            <person name="Januszkiewicz K."/>
            <person name="Wedrychowicz H."/>
        </authorList>
    </citation>
    <scope>NUCLEOTIDE SEQUENCE [LARGE SCALE GENOMIC DNA]</scope>
    <source>
        <strain evidence="2 3">GAS242</strain>
    </source>
</reference>
<proteinExistence type="predicted"/>
<organism evidence="2 3">
    <name type="scientific">Bradyrhizobium erythrophlei</name>
    <dbReference type="NCBI Taxonomy" id="1437360"/>
    <lineage>
        <taxon>Bacteria</taxon>
        <taxon>Pseudomonadati</taxon>
        <taxon>Pseudomonadota</taxon>
        <taxon>Alphaproteobacteria</taxon>
        <taxon>Hyphomicrobiales</taxon>
        <taxon>Nitrobacteraceae</taxon>
        <taxon>Bradyrhizobium</taxon>
    </lineage>
</organism>
<protein>
    <submittedName>
        <fullName evidence="2">Pimeloyl-ACP methyl ester carboxylesterase</fullName>
    </submittedName>
</protein>
<sequence>MSTTFENAATKSVDVNGTKFVFRELGKKGGVPVVLLHHLTAVLDDWDPRVVDGLATAHHVIAFDNRGVGGSGGATPKTVEEMARDAVAFIGALGFSKVDLFGFSLGGFVSQVVAQQQPGLVRKIILAGTGPAGGEGIVNVGAVLQDAFGRAGPANKHPKHFLFFTQSSNGQAAADAFLGRLKERTGDLDTAVSNETVQAQIAAIQAWGRGDAAALGKVQHPVLVANGDRDVMVPTFNSFELARRLPNAQLSIFPDAGHGGIFQHHAAFVQEALTFLQQ</sequence>
<gene>
    <name evidence="2" type="ORF">SAMN05444169_5622</name>
</gene>
<dbReference type="RefSeq" id="WP_079568737.1">
    <property type="nucleotide sequence ID" value="NZ_LT670818.1"/>
</dbReference>
<accession>A0A1M5Q1N5</accession>
<feature type="domain" description="AB hydrolase-1" evidence="1">
    <location>
        <begin position="32"/>
        <end position="264"/>
    </location>
</feature>
<dbReference type="InterPro" id="IPR000073">
    <property type="entry name" value="AB_hydrolase_1"/>
</dbReference>
<dbReference type="OrthoDB" id="7958481at2"/>
<dbReference type="InterPro" id="IPR029058">
    <property type="entry name" value="AB_hydrolase_fold"/>
</dbReference>
<dbReference type="Pfam" id="PF00561">
    <property type="entry name" value="Abhydrolase_1"/>
    <property type="match status" value="1"/>
</dbReference>
<dbReference type="Gene3D" id="3.40.50.1820">
    <property type="entry name" value="alpha/beta hydrolase"/>
    <property type="match status" value="1"/>
</dbReference>
<dbReference type="InterPro" id="IPR050471">
    <property type="entry name" value="AB_hydrolase"/>
</dbReference>
<name>A0A1M5Q1N5_9BRAD</name>
<dbReference type="SUPFAM" id="SSF53474">
    <property type="entry name" value="alpha/beta-Hydrolases"/>
    <property type="match status" value="1"/>
</dbReference>
<dbReference type="PANTHER" id="PTHR43433:SF5">
    <property type="entry name" value="AB HYDROLASE-1 DOMAIN-CONTAINING PROTEIN"/>
    <property type="match status" value="1"/>
</dbReference>
<dbReference type="Proteomes" id="UP000190675">
    <property type="component" value="Chromosome I"/>
</dbReference>
<evidence type="ECO:0000259" key="1">
    <source>
        <dbReference type="Pfam" id="PF00561"/>
    </source>
</evidence>